<evidence type="ECO:0000313" key="3">
    <source>
        <dbReference type="Proteomes" id="UP000077755"/>
    </source>
</evidence>
<dbReference type="PANTHER" id="PTHR33883:SF7">
    <property type="entry name" value="OS04G0521600 PROTEIN"/>
    <property type="match status" value="1"/>
</dbReference>
<dbReference type="InterPro" id="IPR037490">
    <property type="entry name" value="WAP"/>
</dbReference>
<keyword evidence="3" id="KW-1185">Reference proteome</keyword>
<dbReference type="PANTHER" id="PTHR33883">
    <property type="entry name" value="WPP DOMAIN-ASSOCIATED PROTEIN"/>
    <property type="match status" value="1"/>
</dbReference>
<dbReference type="EMBL" id="CP093343">
    <property type="protein sequence ID" value="WOG86017.1"/>
    <property type="molecule type" value="Genomic_DNA"/>
</dbReference>
<reference evidence="1" key="1">
    <citation type="journal article" date="2016" name="Nat. Genet.">
        <title>A high-quality carrot genome assembly provides new insights into carotenoid accumulation and asterid genome evolution.</title>
        <authorList>
            <person name="Iorizzo M."/>
            <person name="Ellison S."/>
            <person name="Senalik D."/>
            <person name="Zeng P."/>
            <person name="Satapoomin P."/>
            <person name="Huang J."/>
            <person name="Bowman M."/>
            <person name="Iovene M."/>
            <person name="Sanseverino W."/>
            <person name="Cavagnaro P."/>
            <person name="Yildiz M."/>
            <person name="Macko-Podgorni A."/>
            <person name="Moranska E."/>
            <person name="Grzebelus E."/>
            <person name="Grzebelus D."/>
            <person name="Ashrafi H."/>
            <person name="Zheng Z."/>
            <person name="Cheng S."/>
            <person name="Spooner D."/>
            <person name="Van Deynze A."/>
            <person name="Simon P."/>
        </authorList>
    </citation>
    <scope>NUCLEOTIDE SEQUENCE [LARGE SCALE GENOMIC DNA]</scope>
    <source>
        <tissue evidence="1">Leaf</tissue>
    </source>
</reference>
<dbReference type="Gramene" id="KZN12127">
    <property type="protein sequence ID" value="KZN12127"/>
    <property type="gene ID" value="DCAR_004783"/>
</dbReference>
<accession>A0A166JG49</accession>
<dbReference type="Proteomes" id="UP000077755">
    <property type="component" value="Chromosome 1"/>
</dbReference>
<name>A0A166JG49_DAUCS</name>
<evidence type="ECO:0000313" key="1">
    <source>
        <dbReference type="EMBL" id="KZN12127.1"/>
    </source>
</evidence>
<protein>
    <submittedName>
        <fullName evidence="1">Uncharacterized protein</fullName>
    </submittedName>
</protein>
<organism evidence="1">
    <name type="scientific">Daucus carota subsp. sativus</name>
    <name type="common">Carrot</name>
    <dbReference type="NCBI Taxonomy" id="79200"/>
    <lineage>
        <taxon>Eukaryota</taxon>
        <taxon>Viridiplantae</taxon>
        <taxon>Streptophyta</taxon>
        <taxon>Embryophyta</taxon>
        <taxon>Tracheophyta</taxon>
        <taxon>Spermatophyta</taxon>
        <taxon>Magnoliopsida</taxon>
        <taxon>eudicotyledons</taxon>
        <taxon>Gunneridae</taxon>
        <taxon>Pentapetalae</taxon>
        <taxon>asterids</taxon>
        <taxon>campanulids</taxon>
        <taxon>Apiales</taxon>
        <taxon>Apiaceae</taxon>
        <taxon>Apioideae</taxon>
        <taxon>Scandiceae</taxon>
        <taxon>Daucinae</taxon>
        <taxon>Daucus</taxon>
        <taxon>Daucus sect. Daucus</taxon>
    </lineage>
</organism>
<dbReference type="STRING" id="79200.A0A166JG49"/>
<dbReference type="OMA" id="EIYQIVF"/>
<reference evidence="2" key="2">
    <citation type="submission" date="2022-03" db="EMBL/GenBank/DDBJ databases">
        <title>Draft title - Genomic analysis of global carrot germplasm unveils the trajectory of domestication and the origin of high carotenoid orange carrot.</title>
        <authorList>
            <person name="Iorizzo M."/>
            <person name="Ellison S."/>
            <person name="Senalik D."/>
            <person name="Macko-Podgorni A."/>
            <person name="Grzebelus D."/>
            <person name="Bostan H."/>
            <person name="Rolling W."/>
            <person name="Curaba J."/>
            <person name="Simon P."/>
        </authorList>
    </citation>
    <scope>NUCLEOTIDE SEQUENCE</scope>
    <source>
        <tissue evidence="2">Leaf</tissue>
    </source>
</reference>
<proteinExistence type="predicted"/>
<evidence type="ECO:0000313" key="2">
    <source>
        <dbReference type="EMBL" id="WOG86017.1"/>
    </source>
</evidence>
<dbReference type="AlphaFoldDB" id="A0A166JG49"/>
<gene>
    <name evidence="1" type="ORF">DCAR_004783</name>
    <name evidence="2" type="ORF">DCAR_0105211</name>
</gene>
<dbReference type="EMBL" id="LNRQ01000001">
    <property type="protein sequence ID" value="KZN12127.1"/>
    <property type="molecule type" value="Genomic_DNA"/>
</dbReference>
<sequence>MDENIDEMNCGYRSDSILMRLLSSAMDNAYEKVESPDGPIECLHQRSIFYQLSIIQIKACYDLIQQETDSCICRDNMLVDLIQLQDLLQARLEKMKTAIQEKDSELIERSKNEFKLRHALASKERQIRHLYASIEIERAKSKSFQDFILNSQANNRDEAKEREICQLRSSIDRQVMNIKQKLVDTDADILNEYENWYFSEDKEVYTRPEQNLVTEPMSSDIDILEEPLRIGFQRMQSAEVCPLEEQARWMIERETTSTVTKAFIRDLKKNVEVSSGLHMLELIQVMTRLRDELATLIIRNENIETRGQGHYNALLRTSGSDYMEELAAEDLTAETNNHVAKLIRNHEYFIWRQQRKLLGCNKGIGQRRDESRITERGIRNLVEKLDSIIKFEDKKWTKTPACLDHDKRKKGTSCSYKKLLIEERNRIKEEKCASELQQLVAEDTQKILFKDLLENFYLELCDSESESFIRDEIYFTFYRETIKELTTTYDAALEEHQHCCLQKKLQKDICTIFMREMVNEFKTSMGCNVTEISGNKKQRIVSEQVVKYIRNEAYFAICQHQNLLDPGQSSFKEDIDIVLLREIVDASKIKKEAYEFQNFNICWPNIVRSMKEILNWCHRSENMIYIKNTGNSYMKSNEQTLSFPKCPELNIYLMPQANAENLGPVELVQFGTANPSSGYVTAIRLVSKNLQSSSMHQLSTSKELLKDPQCSWGIEIDDLESLHEKGKSLAKLKTIQSILGSSSDIVFSPLIRFQKLLMDFKTMAEQKLQINDIRLEKLKQKVDLIFQASTVVRKNNLLYRDAFARRCYNLQLAENEVSGILKQIDEKVNRTTAHAANQ</sequence>